<keyword evidence="6 9" id="KW-0227">DNA damage</keyword>
<evidence type="ECO:0000259" key="10">
    <source>
        <dbReference type="Pfam" id="PF01035"/>
    </source>
</evidence>
<dbReference type="Gene3D" id="1.10.10.10">
    <property type="entry name" value="Winged helix-like DNA-binding domain superfamily/Winged helix DNA-binding domain"/>
    <property type="match status" value="1"/>
</dbReference>
<dbReference type="EMBL" id="FUYE01000013">
    <property type="protein sequence ID" value="SKB02178.1"/>
    <property type="molecule type" value="Genomic_DNA"/>
</dbReference>
<evidence type="ECO:0000259" key="11">
    <source>
        <dbReference type="Pfam" id="PF02870"/>
    </source>
</evidence>
<keyword evidence="13" id="KW-1185">Reference proteome</keyword>
<evidence type="ECO:0000256" key="3">
    <source>
        <dbReference type="ARBA" id="ARBA00022490"/>
    </source>
</evidence>
<dbReference type="InterPro" id="IPR023546">
    <property type="entry name" value="MGMT"/>
</dbReference>
<dbReference type="GO" id="GO:0032259">
    <property type="term" value="P:methylation"/>
    <property type="evidence" value="ECO:0007669"/>
    <property type="project" value="UniProtKB-KW"/>
</dbReference>
<keyword evidence="5 9" id="KW-0808">Transferase</keyword>
<keyword evidence="4 9" id="KW-0489">Methyltransferase</keyword>
<gene>
    <name evidence="12" type="ORF">SAMN02745166_03566</name>
</gene>
<dbReference type="InterPro" id="IPR036388">
    <property type="entry name" value="WH-like_DNA-bd_sf"/>
</dbReference>
<dbReference type="FunFam" id="1.10.10.10:FF:000214">
    <property type="entry name" value="Methylated-DNA--protein-cysteine methyltransferase"/>
    <property type="match status" value="1"/>
</dbReference>
<dbReference type="InterPro" id="IPR008332">
    <property type="entry name" value="MethylG_MeTrfase_N"/>
</dbReference>
<dbReference type="SUPFAM" id="SSF46767">
    <property type="entry name" value="Methylated DNA-protein cysteine methyltransferase, C-terminal domain"/>
    <property type="match status" value="1"/>
</dbReference>
<dbReference type="PANTHER" id="PTHR10815:SF5">
    <property type="entry name" value="METHYLATED-DNA--PROTEIN-CYSTEINE METHYLTRANSFERASE"/>
    <property type="match status" value="1"/>
</dbReference>
<dbReference type="GO" id="GO:0005737">
    <property type="term" value="C:cytoplasm"/>
    <property type="evidence" value="ECO:0007669"/>
    <property type="project" value="UniProtKB-SubCell"/>
</dbReference>
<dbReference type="OrthoDB" id="9783680at2"/>
<dbReference type="InterPro" id="IPR001497">
    <property type="entry name" value="MethylDNA_cys_MeTrfase_AS"/>
</dbReference>
<dbReference type="RefSeq" id="WP_078814824.1">
    <property type="nucleotide sequence ID" value="NZ_FUYE01000013.1"/>
</dbReference>
<evidence type="ECO:0000256" key="2">
    <source>
        <dbReference type="ARBA" id="ARBA00008711"/>
    </source>
</evidence>
<dbReference type="STRING" id="48467.SAMN02745166_03566"/>
<dbReference type="Pfam" id="PF02870">
    <property type="entry name" value="Methyltransf_1N"/>
    <property type="match status" value="1"/>
</dbReference>
<dbReference type="InterPro" id="IPR036631">
    <property type="entry name" value="MGMT_N_sf"/>
</dbReference>
<evidence type="ECO:0000256" key="7">
    <source>
        <dbReference type="ARBA" id="ARBA00023204"/>
    </source>
</evidence>
<dbReference type="Gene3D" id="3.30.160.70">
    <property type="entry name" value="Methylated DNA-protein cysteine methyltransferase domain"/>
    <property type="match status" value="1"/>
</dbReference>
<evidence type="ECO:0000256" key="9">
    <source>
        <dbReference type="HAMAP-Rule" id="MF_00772"/>
    </source>
</evidence>
<dbReference type="GO" id="GO:0003908">
    <property type="term" value="F:methylated-DNA-[protein]-cysteine S-methyltransferase activity"/>
    <property type="evidence" value="ECO:0007669"/>
    <property type="project" value="UniProtKB-UniRule"/>
</dbReference>
<comment type="catalytic activity">
    <reaction evidence="1 9">
        <text>a 4-O-methyl-thymidine in DNA + L-cysteinyl-[protein] = a thymidine in DNA + S-methyl-L-cysteinyl-[protein]</text>
        <dbReference type="Rhea" id="RHEA:53428"/>
        <dbReference type="Rhea" id="RHEA-COMP:10131"/>
        <dbReference type="Rhea" id="RHEA-COMP:10132"/>
        <dbReference type="Rhea" id="RHEA-COMP:13555"/>
        <dbReference type="Rhea" id="RHEA-COMP:13556"/>
        <dbReference type="ChEBI" id="CHEBI:29950"/>
        <dbReference type="ChEBI" id="CHEBI:82612"/>
        <dbReference type="ChEBI" id="CHEBI:137386"/>
        <dbReference type="ChEBI" id="CHEBI:137387"/>
        <dbReference type="EC" id="2.1.1.63"/>
    </reaction>
</comment>
<comment type="subcellular location">
    <subcellularLocation>
        <location evidence="9">Cytoplasm</location>
    </subcellularLocation>
</comment>
<reference evidence="13" key="1">
    <citation type="submission" date="2017-02" db="EMBL/GenBank/DDBJ databases">
        <authorList>
            <person name="Varghese N."/>
            <person name="Submissions S."/>
        </authorList>
    </citation>
    <scope>NUCLEOTIDE SEQUENCE [LARGE SCALE GENOMIC DNA]</scope>
    <source>
        <strain evidence="13">ATCC 700200</strain>
    </source>
</reference>
<evidence type="ECO:0000313" key="12">
    <source>
        <dbReference type="EMBL" id="SKB02178.1"/>
    </source>
</evidence>
<evidence type="ECO:0000313" key="13">
    <source>
        <dbReference type="Proteomes" id="UP000190774"/>
    </source>
</evidence>
<dbReference type="CDD" id="cd06445">
    <property type="entry name" value="ATase"/>
    <property type="match status" value="1"/>
</dbReference>
<dbReference type="InterPro" id="IPR036217">
    <property type="entry name" value="MethylDNA_cys_MeTrfase_DNAb"/>
</dbReference>
<evidence type="ECO:0000256" key="8">
    <source>
        <dbReference type="ARBA" id="ARBA00049348"/>
    </source>
</evidence>
<proteinExistence type="inferred from homology"/>
<comment type="miscellaneous">
    <text evidence="9">This enzyme catalyzes only one turnover and therefore is not strictly catalytic. According to one definition, an enzyme is a biocatalyst that acts repeatedly and over many reaction cycles.</text>
</comment>
<dbReference type="EC" id="2.1.1.63" evidence="9"/>
<accession>A0A1T4YKV0</accession>
<keyword evidence="3 9" id="KW-0963">Cytoplasm</keyword>
<evidence type="ECO:0000256" key="5">
    <source>
        <dbReference type="ARBA" id="ARBA00022679"/>
    </source>
</evidence>
<feature type="domain" description="Methylated-DNA-[protein]-cysteine S-methyltransferase DNA binding" evidence="10">
    <location>
        <begin position="82"/>
        <end position="162"/>
    </location>
</feature>
<evidence type="ECO:0000256" key="6">
    <source>
        <dbReference type="ARBA" id="ARBA00022763"/>
    </source>
</evidence>
<comment type="function">
    <text evidence="9">Involved in the cellular defense against the biological effects of O6-methylguanine (O6-MeG) and O4-methylthymine (O4-MeT) in DNA. Repairs the methylated nucleobase in DNA by stoichiometrically transferring the methyl group to a cysteine residue in the enzyme. This is a suicide reaction: the enzyme is irreversibly inactivated.</text>
</comment>
<feature type="active site" description="Nucleophile; methyl group acceptor" evidence="9">
    <location>
        <position position="133"/>
    </location>
</feature>
<sequence length="167" mass="18256">MIPTLFYTTTSSPLGGITLVASEKGLAGLYLEGQKHWPKDAHLWLRQDDTTRFDPALHALAKYFMGKRLDFDLPLDLVTGTAFQQQVWQALQEIPAGQTWTYGQLAERLGTPAAVRAIGAAVGRNPLSIIIPCHRVIGSSGSLTGYAGGLERKQWLLEHEGVTLPMS</sequence>
<name>A0A1T4YKV0_9BACT</name>
<dbReference type="GO" id="GO:0006307">
    <property type="term" value="P:DNA alkylation repair"/>
    <property type="evidence" value="ECO:0007669"/>
    <property type="project" value="UniProtKB-UniRule"/>
</dbReference>
<protein>
    <recommendedName>
        <fullName evidence="9">Methylated-DNA--protein-cysteine methyltransferase</fullName>
        <ecNumber evidence="9">2.1.1.63</ecNumber>
    </recommendedName>
    <alternativeName>
        <fullName evidence="9">6-O-methylguanine-DNA methyltransferase</fullName>
        <shortName evidence="9">MGMT</shortName>
    </alternativeName>
    <alternativeName>
        <fullName evidence="9">O-6-methylguanine-DNA-alkyltransferase</fullName>
    </alternativeName>
</protein>
<feature type="domain" description="Methylguanine DNA methyltransferase ribonuclease-like" evidence="11">
    <location>
        <begin position="5"/>
        <end position="77"/>
    </location>
</feature>
<keyword evidence="7 9" id="KW-0234">DNA repair</keyword>
<comment type="catalytic activity">
    <reaction evidence="8 9">
        <text>a 6-O-methyl-2'-deoxyguanosine in DNA + L-cysteinyl-[protein] = S-methyl-L-cysteinyl-[protein] + a 2'-deoxyguanosine in DNA</text>
        <dbReference type="Rhea" id="RHEA:24000"/>
        <dbReference type="Rhea" id="RHEA-COMP:10131"/>
        <dbReference type="Rhea" id="RHEA-COMP:10132"/>
        <dbReference type="Rhea" id="RHEA-COMP:11367"/>
        <dbReference type="Rhea" id="RHEA-COMP:11368"/>
        <dbReference type="ChEBI" id="CHEBI:29950"/>
        <dbReference type="ChEBI" id="CHEBI:82612"/>
        <dbReference type="ChEBI" id="CHEBI:85445"/>
        <dbReference type="ChEBI" id="CHEBI:85448"/>
        <dbReference type="EC" id="2.1.1.63"/>
    </reaction>
</comment>
<dbReference type="Pfam" id="PF01035">
    <property type="entry name" value="DNA_binding_1"/>
    <property type="match status" value="1"/>
</dbReference>
<dbReference type="Proteomes" id="UP000190774">
    <property type="component" value="Unassembled WGS sequence"/>
</dbReference>
<dbReference type="AlphaFoldDB" id="A0A1T4YKV0"/>
<dbReference type="HAMAP" id="MF_00772">
    <property type="entry name" value="OGT"/>
    <property type="match status" value="1"/>
</dbReference>
<evidence type="ECO:0000256" key="4">
    <source>
        <dbReference type="ARBA" id="ARBA00022603"/>
    </source>
</evidence>
<comment type="similarity">
    <text evidence="2 9">Belongs to the MGMT family.</text>
</comment>
<dbReference type="NCBIfam" id="TIGR00589">
    <property type="entry name" value="ogt"/>
    <property type="match status" value="1"/>
</dbReference>
<dbReference type="PROSITE" id="PS00374">
    <property type="entry name" value="MGMT"/>
    <property type="match status" value="1"/>
</dbReference>
<dbReference type="PANTHER" id="PTHR10815">
    <property type="entry name" value="METHYLATED-DNA--PROTEIN-CYSTEINE METHYLTRANSFERASE"/>
    <property type="match status" value="1"/>
</dbReference>
<dbReference type="SUPFAM" id="SSF53155">
    <property type="entry name" value="Methylated DNA-protein cysteine methyltransferase domain"/>
    <property type="match status" value="1"/>
</dbReference>
<evidence type="ECO:0000256" key="1">
    <source>
        <dbReference type="ARBA" id="ARBA00001286"/>
    </source>
</evidence>
<dbReference type="InterPro" id="IPR014048">
    <property type="entry name" value="MethylDNA_cys_MeTrfase_DNA-bd"/>
</dbReference>
<organism evidence="12 13">
    <name type="scientific">Prosthecobacter debontii</name>
    <dbReference type="NCBI Taxonomy" id="48467"/>
    <lineage>
        <taxon>Bacteria</taxon>
        <taxon>Pseudomonadati</taxon>
        <taxon>Verrucomicrobiota</taxon>
        <taxon>Verrucomicrobiia</taxon>
        <taxon>Verrucomicrobiales</taxon>
        <taxon>Verrucomicrobiaceae</taxon>
        <taxon>Prosthecobacter</taxon>
    </lineage>
</organism>